<reference evidence="2 3" key="1">
    <citation type="submission" date="2019-10" db="EMBL/GenBank/DDBJ databases">
        <authorList>
            <person name="Wang R."/>
        </authorList>
    </citation>
    <scope>NUCLEOTIDE SEQUENCE [LARGE SCALE GENOMIC DNA]</scope>
    <source>
        <strain evidence="2 3">ATCC 19377</strain>
    </source>
</reference>
<gene>
    <name evidence="2" type="ORF">GCD22_01818</name>
</gene>
<accession>A0A5P9XQ15</accession>
<feature type="transmembrane region" description="Helical" evidence="1">
    <location>
        <begin position="36"/>
        <end position="60"/>
    </location>
</feature>
<sequence>MRPTYWHQFKAHGKLHILEFVLSTVLFGFFGELVTLFQYSTITLPFAVVAGCITVLFFVFQEYERSSRIFDYEQGRRTGWSQILRVDGKSYGSYTATQIKQTELAVLTDYGYVIHLFFAKMWWTLTKLFRFLGVIAIVMLVMAAYTWQVYPALVHSDITTWLHTGDAYPMDILLRQWAADGLIPAYILLWPTTFSPSLEPLGESLMRKEVAERLQGERCYKVRNMVDHEKLNIKIRYMPETFSAWDLQHLSDQTAAELEKWHPGIRQKLLAQRATASHESPY</sequence>
<evidence type="ECO:0000313" key="2">
    <source>
        <dbReference type="EMBL" id="QFX96101.1"/>
    </source>
</evidence>
<dbReference type="EMBL" id="CP045571">
    <property type="protein sequence ID" value="QFX96101.1"/>
    <property type="molecule type" value="Genomic_DNA"/>
</dbReference>
<dbReference type="KEGG" id="atx:GCD22_01818"/>
<keyword evidence="1" id="KW-1133">Transmembrane helix</keyword>
<keyword evidence="1" id="KW-0472">Membrane</keyword>
<feature type="transmembrane region" description="Helical" evidence="1">
    <location>
        <begin position="128"/>
        <end position="147"/>
    </location>
</feature>
<keyword evidence="1" id="KW-0812">Transmembrane</keyword>
<dbReference type="AlphaFoldDB" id="A0A5P9XQ15"/>
<name>A0A5P9XQ15_ACITH</name>
<dbReference type="Proteomes" id="UP000363590">
    <property type="component" value="Chromosome"/>
</dbReference>
<proteinExistence type="predicted"/>
<evidence type="ECO:0000313" key="3">
    <source>
        <dbReference type="Proteomes" id="UP000363590"/>
    </source>
</evidence>
<protein>
    <submittedName>
        <fullName evidence="2">Uncharacterized protein</fullName>
    </submittedName>
</protein>
<evidence type="ECO:0000256" key="1">
    <source>
        <dbReference type="SAM" id="Phobius"/>
    </source>
</evidence>
<organism evidence="2 3">
    <name type="scientific">Acidithiobacillus thiooxidans ATCC 19377</name>
    <dbReference type="NCBI Taxonomy" id="637390"/>
    <lineage>
        <taxon>Bacteria</taxon>
        <taxon>Pseudomonadati</taxon>
        <taxon>Pseudomonadota</taxon>
        <taxon>Acidithiobacillia</taxon>
        <taxon>Acidithiobacillales</taxon>
        <taxon>Acidithiobacillaceae</taxon>
        <taxon>Acidithiobacillus</taxon>
    </lineage>
</organism>